<dbReference type="EMBL" id="BARS01040769">
    <property type="protein sequence ID" value="GAG39315.1"/>
    <property type="molecule type" value="Genomic_DNA"/>
</dbReference>
<name>X0X8D7_9ZZZZ</name>
<gene>
    <name evidence="1" type="ORF">S01H1_62102</name>
</gene>
<feature type="non-terminal residue" evidence="1">
    <location>
        <position position="1"/>
    </location>
</feature>
<proteinExistence type="predicted"/>
<protein>
    <submittedName>
        <fullName evidence="1">Uncharacterized protein</fullName>
    </submittedName>
</protein>
<dbReference type="AlphaFoldDB" id="X0X8D7"/>
<accession>X0X8D7</accession>
<evidence type="ECO:0000313" key="1">
    <source>
        <dbReference type="EMBL" id="GAG39315.1"/>
    </source>
</evidence>
<reference evidence="1" key="1">
    <citation type="journal article" date="2014" name="Front. Microbiol.">
        <title>High frequency of phylogenetically diverse reductive dehalogenase-homologous genes in deep subseafloor sedimentary metagenomes.</title>
        <authorList>
            <person name="Kawai M."/>
            <person name="Futagami T."/>
            <person name="Toyoda A."/>
            <person name="Takaki Y."/>
            <person name="Nishi S."/>
            <person name="Hori S."/>
            <person name="Arai W."/>
            <person name="Tsubouchi T."/>
            <person name="Morono Y."/>
            <person name="Uchiyama I."/>
            <person name="Ito T."/>
            <person name="Fujiyama A."/>
            <person name="Inagaki F."/>
            <person name="Takami H."/>
        </authorList>
    </citation>
    <scope>NUCLEOTIDE SEQUENCE</scope>
    <source>
        <strain evidence="1">Expedition CK06-06</strain>
    </source>
</reference>
<comment type="caution">
    <text evidence="1">The sequence shown here is derived from an EMBL/GenBank/DDBJ whole genome shotgun (WGS) entry which is preliminary data.</text>
</comment>
<organism evidence="1">
    <name type="scientific">marine sediment metagenome</name>
    <dbReference type="NCBI Taxonomy" id="412755"/>
    <lineage>
        <taxon>unclassified sequences</taxon>
        <taxon>metagenomes</taxon>
        <taxon>ecological metagenomes</taxon>
    </lineage>
</organism>
<sequence length="40" mass="4687">GWINILILILTVLSGSLSSMKLKKERIKRKEIREFSELSR</sequence>